<feature type="domain" description="Pectinesterase catalytic" evidence="6">
    <location>
        <begin position="149"/>
        <end position="343"/>
    </location>
</feature>
<keyword evidence="5" id="KW-0063">Aspartyl esterase</keyword>
<keyword evidence="4" id="KW-0378">Hydrolase</keyword>
<comment type="caution">
    <text evidence="7">The sequence shown here is derived from an EMBL/GenBank/DDBJ whole genome shotgun (WGS) entry which is preliminary data.</text>
</comment>
<reference evidence="7" key="1">
    <citation type="submission" date="2022-09" db="EMBL/GenBank/DDBJ databases">
        <title>Fusarium specimens isolated from Avocado Roots.</title>
        <authorList>
            <person name="Stajich J."/>
            <person name="Roper C."/>
            <person name="Heimlech-Rivalta G."/>
        </authorList>
    </citation>
    <scope>NUCLEOTIDE SEQUENCE</scope>
    <source>
        <strain evidence="7">A02</strain>
    </source>
</reference>
<dbReference type="GO" id="GO:0030599">
    <property type="term" value="F:pectinesterase activity"/>
    <property type="evidence" value="ECO:0007669"/>
    <property type="project" value="UniProtKB-EC"/>
</dbReference>
<evidence type="ECO:0000256" key="1">
    <source>
        <dbReference type="ARBA" id="ARBA00005184"/>
    </source>
</evidence>
<dbReference type="InterPro" id="IPR000070">
    <property type="entry name" value="Pectinesterase_cat"/>
</dbReference>
<dbReference type="EMBL" id="JAOQAV010000092">
    <property type="protein sequence ID" value="KAJ4177750.1"/>
    <property type="molecule type" value="Genomic_DNA"/>
</dbReference>
<organism evidence="7 8">
    <name type="scientific">Fusarium falciforme</name>
    <dbReference type="NCBI Taxonomy" id="195108"/>
    <lineage>
        <taxon>Eukaryota</taxon>
        <taxon>Fungi</taxon>
        <taxon>Dikarya</taxon>
        <taxon>Ascomycota</taxon>
        <taxon>Pezizomycotina</taxon>
        <taxon>Sordariomycetes</taxon>
        <taxon>Hypocreomycetidae</taxon>
        <taxon>Hypocreales</taxon>
        <taxon>Nectriaceae</taxon>
        <taxon>Fusarium</taxon>
        <taxon>Fusarium solani species complex</taxon>
    </lineage>
</organism>
<dbReference type="GO" id="GO:0045490">
    <property type="term" value="P:pectin catabolic process"/>
    <property type="evidence" value="ECO:0007669"/>
    <property type="project" value="TreeGrafter"/>
</dbReference>
<evidence type="ECO:0000256" key="3">
    <source>
        <dbReference type="ARBA" id="ARBA00013229"/>
    </source>
</evidence>
<gene>
    <name evidence="7" type="ORF">NW755_013662</name>
</gene>
<evidence type="ECO:0000259" key="6">
    <source>
        <dbReference type="Pfam" id="PF01095"/>
    </source>
</evidence>
<dbReference type="EC" id="3.1.1.11" evidence="3"/>
<protein>
    <recommendedName>
        <fullName evidence="3">pectinesterase</fullName>
        <ecNumber evidence="3">3.1.1.11</ecNumber>
    </recommendedName>
</protein>
<dbReference type="AlphaFoldDB" id="A0A9W8QVT3"/>
<comment type="similarity">
    <text evidence="2">Belongs to the pectinesterase family.</text>
</comment>
<evidence type="ECO:0000256" key="4">
    <source>
        <dbReference type="ARBA" id="ARBA00022801"/>
    </source>
</evidence>
<dbReference type="InterPro" id="IPR011050">
    <property type="entry name" value="Pectin_lyase_fold/virulence"/>
</dbReference>
<name>A0A9W8QVT3_9HYPO</name>
<dbReference type="PANTHER" id="PTHR31321">
    <property type="entry name" value="ACYL-COA THIOESTER HYDROLASE YBHC-RELATED"/>
    <property type="match status" value="1"/>
</dbReference>
<sequence>MAGLAAGHAVDFAKCQFPTSNALKGCPKGTIVVGTNTDVASFQTIQGAIDALPNNETPYTILVLAGNYTEQLNVTRQAPVTILGQTTNPRSRAQNLVTVSWASANGHGSGFNDNAYTSVLTVAPTLNASLVGSGPTGFNVSQDTPFGNSDFRVYNINFQNTFAQQTAGPSHAVGVSRANAGFYFCGFYSYQDSVYIGHLGNAYFYANEIAGQVDFLYGFGTAWIESSNLTLRGCGGGITAWKGTNTTFSNKYGCYVSNSYIRGANESVVESNRGKCSLGRPWNSLHRSVYINTFMDATIRPQGYTGWGTPTPPNSTFMAEYGSYGPGWSLEGRMDGNATRVLTRHAVWPYHQPKNVFMKADGSQPYVGWIDKRFRSPWAGA</sequence>
<evidence type="ECO:0000256" key="2">
    <source>
        <dbReference type="ARBA" id="ARBA00008891"/>
    </source>
</evidence>
<dbReference type="InterPro" id="IPR012334">
    <property type="entry name" value="Pectin_lyas_fold"/>
</dbReference>
<dbReference type="Proteomes" id="UP001152087">
    <property type="component" value="Unassembled WGS sequence"/>
</dbReference>
<dbReference type="PANTHER" id="PTHR31321:SF137">
    <property type="entry name" value="PECTIN METHYL ESTERASE (EUROFUNG)"/>
    <property type="match status" value="1"/>
</dbReference>
<proteinExistence type="inferred from homology"/>
<evidence type="ECO:0000313" key="8">
    <source>
        <dbReference type="Proteomes" id="UP001152087"/>
    </source>
</evidence>
<dbReference type="GO" id="GO:0042545">
    <property type="term" value="P:cell wall modification"/>
    <property type="evidence" value="ECO:0007669"/>
    <property type="project" value="InterPro"/>
</dbReference>
<comment type="pathway">
    <text evidence="1">Glycan metabolism; pectin degradation; 2-dehydro-3-deoxy-D-gluconate from pectin: step 1/5.</text>
</comment>
<dbReference type="Pfam" id="PF01095">
    <property type="entry name" value="Pectinesterase"/>
    <property type="match status" value="1"/>
</dbReference>
<accession>A0A9W8QVT3</accession>
<dbReference type="Gene3D" id="2.160.20.10">
    <property type="entry name" value="Single-stranded right-handed beta-helix, Pectin lyase-like"/>
    <property type="match status" value="1"/>
</dbReference>
<evidence type="ECO:0000256" key="5">
    <source>
        <dbReference type="ARBA" id="ARBA00023085"/>
    </source>
</evidence>
<evidence type="ECO:0000313" key="7">
    <source>
        <dbReference type="EMBL" id="KAJ4177750.1"/>
    </source>
</evidence>
<keyword evidence="8" id="KW-1185">Reference proteome</keyword>
<dbReference type="SUPFAM" id="SSF51126">
    <property type="entry name" value="Pectin lyase-like"/>
    <property type="match status" value="1"/>
</dbReference>